<dbReference type="Proteomes" id="UP000198935">
    <property type="component" value="Unassembled WGS sequence"/>
</dbReference>
<evidence type="ECO:0000256" key="3">
    <source>
        <dbReference type="ARBA" id="ARBA00022679"/>
    </source>
</evidence>
<keyword evidence="3 5" id="KW-0808">Transferase</keyword>
<dbReference type="EMBL" id="FNPI01000013">
    <property type="protein sequence ID" value="SDZ46595.1"/>
    <property type="molecule type" value="Genomic_DNA"/>
</dbReference>
<proteinExistence type="inferred from homology"/>
<dbReference type="InterPro" id="IPR029044">
    <property type="entry name" value="Nucleotide-diphossugar_trans"/>
</dbReference>
<sequence>MNPEVTVLMSVYNDKKYLCKSIESILNQTFENFEFLIIDDASTDGSREILEGYAKIDPRIKLICNKNNKGLSYNLAEGTSLAKAPWIARMDADDISVKDRLAIQMQYVKEHPEIDVLGSYVIDIDDEENELEVRKVPITHEKIANLIWTCPFIHPTVLFKKASIIKAGSYDPKLRRRQDYDLWFRCLEANLKLGNIDKPLLYYRYTDAYYQKNNLKVQLQQAKMGFAGARRVKAKPIAYVGITVTLIKGILPYHIRKPISKLLKRVDPRRA</sequence>
<name>A0A1H3TA44_9BACI</name>
<dbReference type="InterPro" id="IPR050834">
    <property type="entry name" value="Glycosyltransf_2"/>
</dbReference>
<comment type="similarity">
    <text evidence="1">Belongs to the glycosyltransferase 2 family.</text>
</comment>
<dbReference type="GO" id="GO:0016757">
    <property type="term" value="F:glycosyltransferase activity"/>
    <property type="evidence" value="ECO:0007669"/>
    <property type="project" value="UniProtKB-KW"/>
</dbReference>
<dbReference type="STRING" id="1503961.SAMN05421736_113118"/>
<protein>
    <submittedName>
        <fullName evidence="5">Glycosyl transferase family 2</fullName>
    </submittedName>
</protein>
<dbReference type="SUPFAM" id="SSF53448">
    <property type="entry name" value="Nucleotide-diphospho-sugar transferases"/>
    <property type="match status" value="1"/>
</dbReference>
<evidence type="ECO:0000313" key="5">
    <source>
        <dbReference type="EMBL" id="SDZ46595.1"/>
    </source>
</evidence>
<evidence type="ECO:0000259" key="4">
    <source>
        <dbReference type="Pfam" id="PF00535"/>
    </source>
</evidence>
<dbReference type="Gene3D" id="3.90.550.10">
    <property type="entry name" value="Spore Coat Polysaccharide Biosynthesis Protein SpsA, Chain A"/>
    <property type="match status" value="1"/>
</dbReference>
<keyword evidence="6" id="KW-1185">Reference proteome</keyword>
<accession>A0A1H3TA44</accession>
<evidence type="ECO:0000256" key="2">
    <source>
        <dbReference type="ARBA" id="ARBA00022676"/>
    </source>
</evidence>
<dbReference type="PANTHER" id="PTHR43685">
    <property type="entry name" value="GLYCOSYLTRANSFERASE"/>
    <property type="match status" value="1"/>
</dbReference>
<dbReference type="AlphaFoldDB" id="A0A1H3TA44"/>
<reference evidence="6" key="1">
    <citation type="submission" date="2016-10" db="EMBL/GenBank/DDBJ databases">
        <authorList>
            <person name="Varghese N."/>
            <person name="Submissions S."/>
        </authorList>
    </citation>
    <scope>NUCLEOTIDE SEQUENCE [LARGE SCALE GENOMIC DNA]</scope>
    <source>
        <strain evidence="6">SP</strain>
    </source>
</reference>
<gene>
    <name evidence="5" type="ORF">SAMN05421736_113118</name>
</gene>
<dbReference type="PANTHER" id="PTHR43685:SF5">
    <property type="entry name" value="GLYCOSYLTRANSFERASE EPSE-RELATED"/>
    <property type="match status" value="1"/>
</dbReference>
<organism evidence="5 6">
    <name type="scientific">Evansella caseinilytica</name>
    <dbReference type="NCBI Taxonomy" id="1503961"/>
    <lineage>
        <taxon>Bacteria</taxon>
        <taxon>Bacillati</taxon>
        <taxon>Bacillota</taxon>
        <taxon>Bacilli</taxon>
        <taxon>Bacillales</taxon>
        <taxon>Bacillaceae</taxon>
        <taxon>Evansella</taxon>
    </lineage>
</organism>
<dbReference type="OrthoDB" id="9815829at2"/>
<dbReference type="Pfam" id="PF00535">
    <property type="entry name" value="Glycos_transf_2"/>
    <property type="match status" value="1"/>
</dbReference>
<evidence type="ECO:0000256" key="1">
    <source>
        <dbReference type="ARBA" id="ARBA00006739"/>
    </source>
</evidence>
<feature type="domain" description="Glycosyltransferase 2-like" evidence="4">
    <location>
        <begin position="6"/>
        <end position="154"/>
    </location>
</feature>
<keyword evidence="2" id="KW-0328">Glycosyltransferase</keyword>
<evidence type="ECO:0000313" key="6">
    <source>
        <dbReference type="Proteomes" id="UP000198935"/>
    </source>
</evidence>
<dbReference type="InterPro" id="IPR001173">
    <property type="entry name" value="Glyco_trans_2-like"/>
</dbReference>